<feature type="binding site" evidence="8">
    <location>
        <position position="266"/>
    </location>
    <ligand>
        <name>Mg(2+)</name>
        <dbReference type="ChEBI" id="CHEBI:18420"/>
    </ligand>
</feature>
<evidence type="ECO:0000256" key="7">
    <source>
        <dbReference type="ARBA" id="ARBA00022842"/>
    </source>
</evidence>
<protein>
    <recommendedName>
        <fullName evidence="8">Protein nucleotidyltransferase YdiU</fullName>
        <ecNumber evidence="8">2.7.7.-</ecNumber>
    </recommendedName>
    <alternativeName>
        <fullName evidence="8">Protein adenylyltransferase YdiU</fullName>
        <ecNumber evidence="8">2.7.7.108</ecNumber>
    </alternativeName>
    <alternativeName>
        <fullName evidence="8">Protein uridylyltransferase YdiU</fullName>
        <ecNumber evidence="8">2.7.7.-</ecNumber>
    </alternativeName>
</protein>
<dbReference type="InterPro" id="IPR003846">
    <property type="entry name" value="SelO"/>
</dbReference>
<keyword evidence="12" id="KW-1185">Reference proteome</keyword>
<evidence type="ECO:0000313" key="9">
    <source>
        <dbReference type="EMBL" id="OXS80135.1"/>
    </source>
</evidence>
<dbReference type="RefSeq" id="WP_045849547.1">
    <property type="nucleotide sequence ID" value="NZ_FTLX01000001.1"/>
</dbReference>
<name>A0A1N6NSS4_9BACI</name>
<comment type="cofactor">
    <cofactor evidence="8">
        <name>Mg(2+)</name>
        <dbReference type="ChEBI" id="CHEBI:18420"/>
    </cofactor>
    <cofactor evidence="8">
        <name>Mn(2+)</name>
        <dbReference type="ChEBI" id="CHEBI:29035"/>
    </cofactor>
</comment>
<evidence type="ECO:0000256" key="2">
    <source>
        <dbReference type="ARBA" id="ARBA00022679"/>
    </source>
</evidence>
<dbReference type="EC" id="2.7.7.108" evidence="8"/>
<gene>
    <name evidence="8" type="primary">ydiU</name>
    <name evidence="8" type="synonym">selO</name>
    <name evidence="9" type="ORF">B1B05_01250</name>
    <name evidence="10" type="ORF">SAMN05443094_101263</name>
</gene>
<dbReference type="EMBL" id="MWSK01000001">
    <property type="protein sequence ID" value="OXS80135.1"/>
    <property type="molecule type" value="Genomic_DNA"/>
</dbReference>
<accession>A0A1N6NSS4</accession>
<reference evidence="10 11" key="1">
    <citation type="submission" date="2017-01" db="EMBL/GenBank/DDBJ databases">
        <authorList>
            <person name="Mah S.A."/>
            <person name="Swanson W.J."/>
            <person name="Moy G.W."/>
            <person name="Vacquier V.D."/>
        </authorList>
    </citation>
    <scope>NUCLEOTIDE SEQUENCE [LARGE SCALE GENOMIC DNA]</scope>
    <source>
        <strain evidence="10 11">NIO-1016</strain>
    </source>
</reference>
<feature type="binding site" evidence="8">
    <location>
        <position position="130"/>
    </location>
    <ligand>
        <name>ATP</name>
        <dbReference type="ChEBI" id="CHEBI:30616"/>
    </ligand>
</feature>
<dbReference type="EMBL" id="FTLX01000001">
    <property type="protein sequence ID" value="SIP95188.1"/>
    <property type="molecule type" value="Genomic_DNA"/>
</dbReference>
<dbReference type="OrthoDB" id="9773505at2"/>
<dbReference type="EC" id="2.7.7.-" evidence="8"/>
<reference evidence="12" key="2">
    <citation type="submission" date="2017-03" db="EMBL/GenBank/DDBJ databases">
        <title>Bacillus sp. V-88(T) DSM27956, whole genome shotgun sequencing project.</title>
        <authorList>
            <person name="Dastager S.G."/>
            <person name="Neurgaonkar P.S."/>
            <person name="Dharne M.S."/>
        </authorList>
    </citation>
    <scope>NUCLEOTIDE SEQUENCE [LARGE SCALE GENOMIC DNA]</scope>
    <source>
        <strain evidence="12">DSM 25145</strain>
    </source>
</reference>
<comment type="catalytic activity">
    <reaction evidence="8">
        <text>L-threonyl-[protein] + ATP = 3-O-(5'-adenylyl)-L-threonyl-[protein] + diphosphate</text>
        <dbReference type="Rhea" id="RHEA:54292"/>
        <dbReference type="Rhea" id="RHEA-COMP:11060"/>
        <dbReference type="Rhea" id="RHEA-COMP:13847"/>
        <dbReference type="ChEBI" id="CHEBI:30013"/>
        <dbReference type="ChEBI" id="CHEBI:30616"/>
        <dbReference type="ChEBI" id="CHEBI:33019"/>
        <dbReference type="ChEBI" id="CHEBI:138113"/>
        <dbReference type="EC" id="2.7.7.108"/>
    </reaction>
</comment>
<dbReference type="GO" id="GO:0030145">
    <property type="term" value="F:manganese ion binding"/>
    <property type="evidence" value="ECO:0007669"/>
    <property type="project" value="UniProtKB-UniRule"/>
</dbReference>
<comment type="catalytic activity">
    <reaction evidence="8">
        <text>L-seryl-[protein] + ATP = 3-O-(5'-adenylyl)-L-seryl-[protein] + diphosphate</text>
        <dbReference type="Rhea" id="RHEA:58120"/>
        <dbReference type="Rhea" id="RHEA-COMP:9863"/>
        <dbReference type="Rhea" id="RHEA-COMP:15073"/>
        <dbReference type="ChEBI" id="CHEBI:29999"/>
        <dbReference type="ChEBI" id="CHEBI:30616"/>
        <dbReference type="ChEBI" id="CHEBI:33019"/>
        <dbReference type="ChEBI" id="CHEBI:142516"/>
        <dbReference type="EC" id="2.7.7.108"/>
    </reaction>
</comment>
<feature type="binding site" evidence="8">
    <location>
        <position position="94"/>
    </location>
    <ligand>
        <name>ATP</name>
        <dbReference type="ChEBI" id="CHEBI:30616"/>
    </ligand>
</feature>
<dbReference type="NCBIfam" id="NF000658">
    <property type="entry name" value="PRK00029.1"/>
    <property type="match status" value="1"/>
</dbReference>
<dbReference type="PANTHER" id="PTHR32057:SF14">
    <property type="entry name" value="PROTEIN ADENYLYLTRANSFERASE SELO, MITOCHONDRIAL"/>
    <property type="match status" value="1"/>
</dbReference>
<dbReference type="AlphaFoldDB" id="A0A1N6NSS4"/>
<evidence type="ECO:0000256" key="6">
    <source>
        <dbReference type="ARBA" id="ARBA00022840"/>
    </source>
</evidence>
<feature type="binding site" evidence="8">
    <location>
        <position position="187"/>
    </location>
    <ligand>
        <name>ATP</name>
        <dbReference type="ChEBI" id="CHEBI:30616"/>
    </ligand>
</feature>
<evidence type="ECO:0000313" key="11">
    <source>
        <dbReference type="Proteomes" id="UP000186385"/>
    </source>
</evidence>
<dbReference type="Pfam" id="PF02696">
    <property type="entry name" value="SelO"/>
    <property type="match status" value="1"/>
</dbReference>
<keyword evidence="7 8" id="KW-0460">Magnesium</keyword>
<dbReference type="Proteomes" id="UP000186385">
    <property type="component" value="Unassembled WGS sequence"/>
</dbReference>
<evidence type="ECO:0000256" key="5">
    <source>
        <dbReference type="ARBA" id="ARBA00022741"/>
    </source>
</evidence>
<comment type="catalytic activity">
    <reaction evidence="8">
        <text>L-tyrosyl-[protein] + ATP = O-(5'-adenylyl)-L-tyrosyl-[protein] + diphosphate</text>
        <dbReference type="Rhea" id="RHEA:54288"/>
        <dbReference type="Rhea" id="RHEA-COMP:10136"/>
        <dbReference type="Rhea" id="RHEA-COMP:13846"/>
        <dbReference type="ChEBI" id="CHEBI:30616"/>
        <dbReference type="ChEBI" id="CHEBI:33019"/>
        <dbReference type="ChEBI" id="CHEBI:46858"/>
        <dbReference type="ChEBI" id="CHEBI:83624"/>
        <dbReference type="EC" id="2.7.7.108"/>
    </reaction>
</comment>
<feature type="active site" description="Proton acceptor" evidence="8">
    <location>
        <position position="256"/>
    </location>
</feature>
<dbReference type="GO" id="GO:0000287">
    <property type="term" value="F:magnesium ion binding"/>
    <property type="evidence" value="ECO:0007669"/>
    <property type="project" value="UniProtKB-UniRule"/>
</dbReference>
<comment type="catalytic activity">
    <reaction evidence="8">
        <text>L-histidyl-[protein] + UTP = N(tele)-(5'-uridylyl)-L-histidyl-[protein] + diphosphate</text>
        <dbReference type="Rhea" id="RHEA:83891"/>
        <dbReference type="Rhea" id="RHEA-COMP:9745"/>
        <dbReference type="Rhea" id="RHEA-COMP:20239"/>
        <dbReference type="ChEBI" id="CHEBI:29979"/>
        <dbReference type="ChEBI" id="CHEBI:33019"/>
        <dbReference type="ChEBI" id="CHEBI:46398"/>
        <dbReference type="ChEBI" id="CHEBI:233474"/>
    </reaction>
</comment>
<evidence type="ECO:0000313" key="10">
    <source>
        <dbReference type="EMBL" id="SIP95188.1"/>
    </source>
</evidence>
<feature type="binding site" evidence="8">
    <location>
        <position position="97"/>
    </location>
    <ligand>
        <name>ATP</name>
        <dbReference type="ChEBI" id="CHEBI:30616"/>
    </ligand>
</feature>
<feature type="binding site" evidence="8">
    <location>
        <position position="117"/>
    </location>
    <ligand>
        <name>ATP</name>
        <dbReference type="ChEBI" id="CHEBI:30616"/>
    </ligand>
</feature>
<dbReference type="GO" id="GO:0005524">
    <property type="term" value="F:ATP binding"/>
    <property type="evidence" value="ECO:0007669"/>
    <property type="project" value="UniProtKB-UniRule"/>
</dbReference>
<dbReference type="GO" id="GO:0070733">
    <property type="term" value="F:AMPylase activity"/>
    <property type="evidence" value="ECO:0007669"/>
    <property type="project" value="UniProtKB-EC"/>
</dbReference>
<feature type="binding site" evidence="8">
    <location>
        <position position="180"/>
    </location>
    <ligand>
        <name>ATP</name>
        <dbReference type="ChEBI" id="CHEBI:30616"/>
    </ligand>
</feature>
<reference evidence="9" key="3">
    <citation type="submission" date="2017-03" db="EMBL/GenBank/DDBJ databases">
        <authorList>
            <person name="Dastager S.G."/>
            <person name="Neurgaonkar P.S."/>
            <person name="Dharne M.S."/>
        </authorList>
    </citation>
    <scope>NUCLEOTIDE SEQUENCE</scope>
    <source>
        <strain evidence="9">DSM 25145</strain>
    </source>
</reference>
<proteinExistence type="inferred from homology"/>
<feature type="binding site" evidence="8">
    <location>
        <position position="257"/>
    </location>
    <ligand>
        <name>Mg(2+)</name>
        <dbReference type="ChEBI" id="CHEBI:18420"/>
    </ligand>
</feature>
<dbReference type="Proteomes" id="UP000215545">
    <property type="component" value="Unassembled WGS sequence"/>
</dbReference>
<comment type="catalytic activity">
    <reaction evidence="8">
        <text>L-seryl-[protein] + UTP = O-(5'-uridylyl)-L-seryl-[protein] + diphosphate</text>
        <dbReference type="Rhea" id="RHEA:64604"/>
        <dbReference type="Rhea" id="RHEA-COMP:9863"/>
        <dbReference type="Rhea" id="RHEA-COMP:16635"/>
        <dbReference type="ChEBI" id="CHEBI:29999"/>
        <dbReference type="ChEBI" id="CHEBI:33019"/>
        <dbReference type="ChEBI" id="CHEBI:46398"/>
        <dbReference type="ChEBI" id="CHEBI:156051"/>
    </reaction>
</comment>
<dbReference type="PANTHER" id="PTHR32057">
    <property type="entry name" value="PROTEIN ADENYLYLTRANSFERASE SELO, MITOCHONDRIAL"/>
    <property type="match status" value="1"/>
</dbReference>
<keyword evidence="5 8" id="KW-0547">Nucleotide-binding</keyword>
<dbReference type="STRING" id="1017273.SAMN05443094_101263"/>
<evidence type="ECO:0000256" key="4">
    <source>
        <dbReference type="ARBA" id="ARBA00022723"/>
    </source>
</evidence>
<keyword evidence="3 8" id="KW-0548">Nucleotidyltransferase</keyword>
<feature type="binding site" evidence="8">
    <location>
        <position position="129"/>
    </location>
    <ligand>
        <name>ATP</name>
        <dbReference type="ChEBI" id="CHEBI:30616"/>
    </ligand>
</feature>
<comment type="catalytic activity">
    <reaction evidence="8">
        <text>L-tyrosyl-[protein] + UTP = O-(5'-uridylyl)-L-tyrosyl-[protein] + diphosphate</text>
        <dbReference type="Rhea" id="RHEA:83887"/>
        <dbReference type="Rhea" id="RHEA-COMP:10136"/>
        <dbReference type="Rhea" id="RHEA-COMP:20238"/>
        <dbReference type="ChEBI" id="CHEBI:33019"/>
        <dbReference type="ChEBI" id="CHEBI:46398"/>
        <dbReference type="ChEBI" id="CHEBI:46858"/>
        <dbReference type="ChEBI" id="CHEBI:90602"/>
    </reaction>
</comment>
<keyword evidence="2 8" id="KW-0808">Transferase</keyword>
<feature type="binding site" evidence="8">
    <location>
        <position position="96"/>
    </location>
    <ligand>
        <name>ATP</name>
        <dbReference type="ChEBI" id="CHEBI:30616"/>
    </ligand>
</feature>
<evidence type="ECO:0000256" key="8">
    <source>
        <dbReference type="HAMAP-Rule" id="MF_00692"/>
    </source>
</evidence>
<evidence type="ECO:0000256" key="1">
    <source>
        <dbReference type="ARBA" id="ARBA00009747"/>
    </source>
</evidence>
<keyword evidence="6 8" id="KW-0067">ATP-binding</keyword>
<keyword evidence="8" id="KW-0464">Manganese</keyword>
<sequence length="490" mass="54137">MTNNQPSTEAGWHFDNSYARLPDLFFTEMQPNPVDSPRIIALNEKLADELGLEKQALKGEEGAAVLSFSARLAGTFPLAQAYAGHQFGHLAMLGDGRAVLLGEHVTSDGKRVDIGLKGSGRTPYSRGGDGRAALGPMLREYIISEAMHALGIPTSRSLAVVATGEDVYRETALPGAVLTRTAASHLRVGTFQYAIGAGGVESVQALADYAINRHFPHLKAEEKPYLSFLREVMRNQAALVAKWQLVGFIHGVMNTDNMTISGETIDYGPCAFMDTYDPGAVFSSIDAQGRYRYENQPVMASWNLARFAETLLPLIHDDQEKSVPLAQAVLSEFGPLYEETWQRGMRAKLGLAGEEKGDEELLQELLELMKEHKADYTNTFRALTIGELKELALFSVSAFQKWHERWLVRRVKNQSVEASTALMKQTNPSVIPRNHRVEEALEAAVERGDMQVMEQLLAVLADPFAYSPEQEAYTSLPPKTLKPYRTFCGT</sequence>
<organism evidence="10 11">
    <name type="scientific">Domibacillus enclensis</name>
    <dbReference type="NCBI Taxonomy" id="1017273"/>
    <lineage>
        <taxon>Bacteria</taxon>
        <taxon>Bacillati</taxon>
        <taxon>Bacillota</taxon>
        <taxon>Bacilli</taxon>
        <taxon>Bacillales</taxon>
        <taxon>Bacillaceae</taxon>
        <taxon>Domibacillus</taxon>
    </lineage>
</organism>
<comment type="function">
    <text evidence="8">Nucleotidyltransferase involved in the post-translational modification of proteins. It can catalyze the addition of adenosine monophosphate (AMP) or uridine monophosphate (UMP) to a protein, resulting in modifications known as AMPylation and UMPylation.</text>
</comment>
<evidence type="ECO:0000256" key="3">
    <source>
        <dbReference type="ARBA" id="ARBA00022695"/>
    </source>
</evidence>
<evidence type="ECO:0000313" key="12">
    <source>
        <dbReference type="Proteomes" id="UP000215545"/>
    </source>
</evidence>
<feature type="binding site" evidence="8">
    <location>
        <position position="266"/>
    </location>
    <ligand>
        <name>ATP</name>
        <dbReference type="ChEBI" id="CHEBI:30616"/>
    </ligand>
</feature>
<keyword evidence="4 8" id="KW-0479">Metal-binding</keyword>
<dbReference type="HAMAP" id="MF_00692">
    <property type="entry name" value="SelO"/>
    <property type="match status" value="1"/>
</dbReference>
<comment type="similarity">
    <text evidence="1 8">Belongs to the SELO family.</text>
</comment>